<dbReference type="eggNOG" id="ENOG502S88C">
    <property type="taxonomic scope" value="Eukaryota"/>
</dbReference>
<dbReference type="PROSITE" id="PS00028">
    <property type="entry name" value="ZINC_FINGER_C2H2_1"/>
    <property type="match status" value="1"/>
</dbReference>
<dbReference type="EMBL" id="CM002871">
    <property type="protein sequence ID" value="KFK40216.1"/>
    <property type="molecule type" value="Genomic_DNA"/>
</dbReference>
<evidence type="ECO:0000313" key="4">
    <source>
        <dbReference type="EMBL" id="KFK40216.1"/>
    </source>
</evidence>
<dbReference type="AlphaFoldDB" id="A0A087HDL4"/>
<keyword evidence="5" id="KW-1185">Reference proteome</keyword>
<gene>
    <name evidence="4" type="ordered locus">AALP_Aa3g345700</name>
</gene>
<dbReference type="OrthoDB" id="824947at2759"/>
<protein>
    <submittedName>
        <fullName evidence="4">C2h2-like zinc finger protein</fullName>
    </submittedName>
</protein>
<feature type="domain" description="C2H2-type" evidence="3">
    <location>
        <begin position="241"/>
        <end position="268"/>
    </location>
</feature>
<feature type="region of interest" description="Disordered" evidence="2">
    <location>
        <begin position="1"/>
        <end position="20"/>
    </location>
</feature>
<keyword evidence="1" id="KW-0862">Zinc</keyword>
<accession>A0A087HDL4</accession>
<dbReference type="InterPro" id="IPR013087">
    <property type="entry name" value="Znf_C2H2_type"/>
</dbReference>
<evidence type="ECO:0000256" key="1">
    <source>
        <dbReference type="PROSITE-ProRule" id="PRU00042"/>
    </source>
</evidence>
<proteinExistence type="predicted"/>
<sequence length="326" mass="37013">MSSIPNRFNSNGDDNMNHHGFVQNSNMIRSMFHTSDQTNYGNFFSSPPSFSRYQNSHVSSSSFGLNNSHMTYHTRRNTDSVFGAECFPIRDNPQFSQVSFTQTVTNRFSAIVPTNTVFNVQNDIGRVNRAVDFNNNVLNPTIRPPNFFDKPSEILNPKPLNVVFPHQNSAYRHHVNMFSSSSNNNHVPQAGPSLKKSRKPTKFREEIATDDRVDFGEDGRSGDDDYDGRTHSLPYEKYGPYTCPKCNGVFDTSQKFAAHMSNHYKSETSNEREMRFRARNKNKFRKLNNEIHGTSQKSTAEDGVSSRGVSDVEPLQNLGMVKEELA</sequence>
<evidence type="ECO:0000256" key="2">
    <source>
        <dbReference type="SAM" id="MobiDB-lite"/>
    </source>
</evidence>
<dbReference type="Gramene" id="KFK40216">
    <property type="protein sequence ID" value="KFK40216"/>
    <property type="gene ID" value="AALP_AA3G345700"/>
</dbReference>
<dbReference type="GO" id="GO:0008270">
    <property type="term" value="F:zinc ion binding"/>
    <property type="evidence" value="ECO:0007669"/>
    <property type="project" value="UniProtKB-KW"/>
</dbReference>
<name>A0A087HDL4_ARAAL</name>
<dbReference type="Proteomes" id="UP000029120">
    <property type="component" value="Chromosome 3"/>
</dbReference>
<evidence type="ECO:0000259" key="3">
    <source>
        <dbReference type="PROSITE" id="PS50157"/>
    </source>
</evidence>
<organism evidence="4 5">
    <name type="scientific">Arabis alpina</name>
    <name type="common">Alpine rock-cress</name>
    <dbReference type="NCBI Taxonomy" id="50452"/>
    <lineage>
        <taxon>Eukaryota</taxon>
        <taxon>Viridiplantae</taxon>
        <taxon>Streptophyta</taxon>
        <taxon>Embryophyta</taxon>
        <taxon>Tracheophyta</taxon>
        <taxon>Spermatophyta</taxon>
        <taxon>Magnoliopsida</taxon>
        <taxon>eudicotyledons</taxon>
        <taxon>Gunneridae</taxon>
        <taxon>Pentapetalae</taxon>
        <taxon>rosids</taxon>
        <taxon>malvids</taxon>
        <taxon>Brassicales</taxon>
        <taxon>Brassicaceae</taxon>
        <taxon>Arabideae</taxon>
        <taxon>Arabis</taxon>
    </lineage>
</organism>
<reference evidence="5" key="1">
    <citation type="journal article" date="2015" name="Nat. Plants">
        <title>Genome expansion of Arabis alpina linked with retrotransposition and reduced symmetric DNA methylation.</title>
        <authorList>
            <person name="Willing E.M."/>
            <person name="Rawat V."/>
            <person name="Mandakova T."/>
            <person name="Maumus F."/>
            <person name="James G.V."/>
            <person name="Nordstroem K.J."/>
            <person name="Becker C."/>
            <person name="Warthmann N."/>
            <person name="Chica C."/>
            <person name="Szarzynska B."/>
            <person name="Zytnicki M."/>
            <person name="Albani M.C."/>
            <person name="Kiefer C."/>
            <person name="Bergonzi S."/>
            <person name="Castaings L."/>
            <person name="Mateos J.L."/>
            <person name="Berns M.C."/>
            <person name="Bujdoso N."/>
            <person name="Piofczyk T."/>
            <person name="de Lorenzo L."/>
            <person name="Barrero-Sicilia C."/>
            <person name="Mateos I."/>
            <person name="Piednoel M."/>
            <person name="Hagmann J."/>
            <person name="Chen-Min-Tao R."/>
            <person name="Iglesias-Fernandez R."/>
            <person name="Schuster S.C."/>
            <person name="Alonso-Blanco C."/>
            <person name="Roudier F."/>
            <person name="Carbonero P."/>
            <person name="Paz-Ares J."/>
            <person name="Davis S.J."/>
            <person name="Pecinka A."/>
            <person name="Quesneville H."/>
            <person name="Colot V."/>
            <person name="Lysak M.A."/>
            <person name="Weigel D."/>
            <person name="Coupland G."/>
            <person name="Schneeberger K."/>
        </authorList>
    </citation>
    <scope>NUCLEOTIDE SEQUENCE [LARGE SCALE GENOMIC DNA]</scope>
    <source>
        <strain evidence="5">cv. Pajares</strain>
    </source>
</reference>
<dbReference type="OMA" id="KTNIWNP"/>
<feature type="region of interest" description="Disordered" evidence="2">
    <location>
        <begin position="288"/>
        <end position="326"/>
    </location>
</feature>
<keyword evidence="1" id="KW-0863">Zinc-finger</keyword>
<evidence type="ECO:0000313" key="5">
    <source>
        <dbReference type="Proteomes" id="UP000029120"/>
    </source>
</evidence>
<dbReference type="PROSITE" id="PS50157">
    <property type="entry name" value="ZINC_FINGER_C2H2_2"/>
    <property type="match status" value="1"/>
</dbReference>
<feature type="compositionally biased region" description="Polar residues" evidence="2">
    <location>
        <begin position="1"/>
        <end position="14"/>
    </location>
</feature>
<feature type="compositionally biased region" description="Basic and acidic residues" evidence="2">
    <location>
        <begin position="202"/>
        <end position="228"/>
    </location>
</feature>
<keyword evidence="1" id="KW-0479">Metal-binding</keyword>
<feature type="region of interest" description="Disordered" evidence="2">
    <location>
        <begin position="181"/>
        <end position="228"/>
    </location>
</feature>